<evidence type="ECO:0000256" key="10">
    <source>
        <dbReference type="SAM" id="MobiDB-lite"/>
    </source>
</evidence>
<evidence type="ECO:0000256" key="1">
    <source>
        <dbReference type="ARBA" id="ARBA00004123"/>
    </source>
</evidence>
<protein>
    <recommendedName>
        <fullName evidence="11">CAF1B/HIR1 beta-propeller domain-containing protein</fullName>
    </recommendedName>
</protein>
<feature type="region of interest" description="Disordered" evidence="10">
    <location>
        <begin position="829"/>
        <end position="953"/>
    </location>
</feature>
<feature type="region of interest" description="Disordered" evidence="10">
    <location>
        <begin position="547"/>
        <end position="580"/>
    </location>
</feature>
<keyword evidence="4" id="KW-0677">Repeat</keyword>
<dbReference type="GO" id="GO:0005634">
    <property type="term" value="C:nucleus"/>
    <property type="evidence" value="ECO:0007669"/>
    <property type="project" value="UniProtKB-SubCell"/>
</dbReference>
<dbReference type="Proteomes" id="UP000559256">
    <property type="component" value="Unassembled WGS sequence"/>
</dbReference>
<feature type="compositionally biased region" description="Low complexity" evidence="10">
    <location>
        <begin position="408"/>
        <end position="421"/>
    </location>
</feature>
<comment type="caution">
    <text evidence="12">The sequence shown here is derived from an EMBL/GenBank/DDBJ whole genome shotgun (WGS) entry which is preliminary data.</text>
</comment>
<evidence type="ECO:0000259" key="11">
    <source>
        <dbReference type="Pfam" id="PF24105"/>
    </source>
</evidence>
<feature type="compositionally biased region" description="Polar residues" evidence="10">
    <location>
        <begin position="310"/>
        <end position="320"/>
    </location>
</feature>
<dbReference type="GO" id="GO:0006335">
    <property type="term" value="P:DNA replication-dependent chromatin assembly"/>
    <property type="evidence" value="ECO:0007669"/>
    <property type="project" value="InterPro"/>
</dbReference>
<keyword evidence="13" id="KW-1185">Reference proteome</keyword>
<dbReference type="InterPro" id="IPR055410">
    <property type="entry name" value="Beta-prop_CAF1B_HIR1"/>
</dbReference>
<dbReference type="Pfam" id="PF24105">
    <property type="entry name" value="Beta-prop_CAF1B_HIR1"/>
    <property type="match status" value="2"/>
</dbReference>
<dbReference type="PROSITE" id="PS50294">
    <property type="entry name" value="WD_REPEATS_REGION"/>
    <property type="match status" value="1"/>
</dbReference>
<name>A0A8H5LUB2_9AGAR</name>
<keyword evidence="5" id="KW-0227">DNA damage</keyword>
<feature type="compositionally biased region" description="Basic and acidic residues" evidence="10">
    <location>
        <begin position="360"/>
        <end position="369"/>
    </location>
</feature>
<evidence type="ECO:0000256" key="6">
    <source>
        <dbReference type="ARBA" id="ARBA00022853"/>
    </source>
</evidence>
<dbReference type="Gene3D" id="2.130.10.10">
    <property type="entry name" value="YVTN repeat-like/Quinoprotein amine dehydrogenase"/>
    <property type="match status" value="2"/>
</dbReference>
<feature type="compositionally biased region" description="Low complexity" evidence="10">
    <location>
        <begin position="370"/>
        <end position="392"/>
    </location>
</feature>
<evidence type="ECO:0000313" key="13">
    <source>
        <dbReference type="Proteomes" id="UP000559256"/>
    </source>
</evidence>
<dbReference type="InterPro" id="IPR045145">
    <property type="entry name" value="PTHR15271"/>
</dbReference>
<dbReference type="PANTHER" id="PTHR15271">
    <property type="entry name" value="CHROMATIN ASSEMBLY FACTOR 1 SUBUNIT B"/>
    <property type="match status" value="1"/>
</dbReference>
<dbReference type="SUPFAM" id="SSF50978">
    <property type="entry name" value="WD40 repeat-like"/>
    <property type="match status" value="1"/>
</dbReference>
<evidence type="ECO:0000256" key="4">
    <source>
        <dbReference type="ARBA" id="ARBA00022737"/>
    </source>
</evidence>
<dbReference type="PANTHER" id="PTHR15271:SF4">
    <property type="entry name" value="CHROMATIN ASSEMBLY FACTOR 1 SUBUNIT B"/>
    <property type="match status" value="1"/>
</dbReference>
<dbReference type="GO" id="GO:0033186">
    <property type="term" value="C:CAF-1 complex"/>
    <property type="evidence" value="ECO:0007669"/>
    <property type="project" value="TreeGrafter"/>
</dbReference>
<feature type="region of interest" description="Disordered" evidence="10">
    <location>
        <begin position="655"/>
        <end position="734"/>
    </location>
</feature>
<feature type="compositionally biased region" description="Low complexity" evidence="10">
    <location>
        <begin position="683"/>
        <end position="692"/>
    </location>
</feature>
<sequence length="953" mass="101113">MRFRTLEIRWHDSKPISSCDFQPVPFKKARPPNLGNSDISTQEWTEKWAGQTYKLATAGEDNHVRIWMVHPNIRPSMPASQEPNHAQTAPRPPRVEYLATLSRHSAAVNVVRWSPNGELLASAGDDGMLIIWAQSSTPQASTYGSDLGPEELSNEKEFWKVRIMVRCTTMQVYDLAWSPTGEYIIAGSTDNAARVFQATDGMHYLVWMGMSVYLPHASTAGKCLHELVDHTHFVQGVSWDPLNEYIATQSSDRAMHVHHVSHNHQGGALEVHAVGKNSHMNLNLHSSSSQPQHGRSTSRRHGRTSSVVSNTSHTDSGQENSRPRLARRESATSENTESVFEEGGSALFSSSSATPVQVGEAKESKEFKDPTPLNLSLPLTPSTSVASTPVLPGATSGLPSTSTPHLPAISTASVASSASSSMFPPPVTPVDKEKPGQSSSRRSSFSGASNAGAPASPAPSAFSVASRFGRSPSPMPALPAIRTALPTSYSYPTHGPGQWRSSDQWRNVGLYGDESFTNFFRRLTFSPDGALLVTPAGQFEDPEVVVMPTPSSEEGSSTPARGRKGRIEGSPAGGSGATNGTKPGASSCVYIYTRANFARPPIATLPGHKKASVAVKFSPILVDLRDGVSGPEGPAATAPKKAVIGNELAEMNVDVVGPLPSSSSSGQGTEMGMTLLPGPQRTPSSSQSIAAPAPRPPSSGETHIRPPTPAASKPGSPAPHASLPASTPSTSTSNSTSVFALPYRMLFAVVTMDAVVIYDTQQTTPVCMLTKLHYDEFTDVSWSPDGQSLILSSRDGYCTLIVFDEIFPAHQTQQQALQLQSIAHQHSVPITPAPQHSHAGGSSRAVTPSATPVFGNVGLPTPHAVSATPSLSPMASKRASSASTSASEHASVPAQDVDMSLSSAPSGNQPGEPMKRVREELDIQDDDASAETVPEPAKKKRRVALTRVGDLGS</sequence>
<feature type="compositionally biased region" description="Low complexity" evidence="10">
    <location>
        <begin position="548"/>
        <end position="559"/>
    </location>
</feature>
<comment type="similarity">
    <text evidence="2">Belongs to the WD repeat HIR1 family.</text>
</comment>
<feature type="domain" description="CAF1B/HIR1 beta-propeller" evidence="11">
    <location>
        <begin position="1"/>
        <end position="264"/>
    </location>
</feature>
<feature type="compositionally biased region" description="Low complexity" evidence="10">
    <location>
        <begin position="436"/>
        <end position="468"/>
    </location>
</feature>
<reference evidence="12 13" key="1">
    <citation type="journal article" date="2020" name="ISME J.">
        <title>Uncovering the hidden diversity of litter-decomposition mechanisms in mushroom-forming fungi.</title>
        <authorList>
            <person name="Floudas D."/>
            <person name="Bentzer J."/>
            <person name="Ahren D."/>
            <person name="Johansson T."/>
            <person name="Persson P."/>
            <person name="Tunlid A."/>
        </authorList>
    </citation>
    <scope>NUCLEOTIDE SEQUENCE [LARGE SCALE GENOMIC DNA]</scope>
    <source>
        <strain evidence="12 13">CBS 291.85</strain>
    </source>
</reference>
<evidence type="ECO:0000256" key="5">
    <source>
        <dbReference type="ARBA" id="ARBA00022763"/>
    </source>
</evidence>
<dbReference type="InterPro" id="IPR015943">
    <property type="entry name" value="WD40/YVTN_repeat-like_dom_sf"/>
</dbReference>
<evidence type="ECO:0000256" key="8">
    <source>
        <dbReference type="ARBA" id="ARBA00023242"/>
    </source>
</evidence>
<keyword evidence="6" id="KW-0156">Chromatin regulator</keyword>
<dbReference type="GO" id="GO:0006281">
    <property type="term" value="P:DNA repair"/>
    <property type="evidence" value="ECO:0007669"/>
    <property type="project" value="UniProtKB-KW"/>
</dbReference>
<dbReference type="InterPro" id="IPR036322">
    <property type="entry name" value="WD40_repeat_dom_sf"/>
</dbReference>
<feature type="region of interest" description="Disordered" evidence="10">
    <location>
        <begin position="281"/>
        <end position="469"/>
    </location>
</feature>
<gene>
    <name evidence="12" type="ORF">D9758_001370</name>
</gene>
<dbReference type="PROSITE" id="PS50082">
    <property type="entry name" value="WD_REPEATS_2"/>
    <property type="match status" value="1"/>
</dbReference>
<organism evidence="12 13">
    <name type="scientific">Tetrapyrgos nigripes</name>
    <dbReference type="NCBI Taxonomy" id="182062"/>
    <lineage>
        <taxon>Eukaryota</taxon>
        <taxon>Fungi</taxon>
        <taxon>Dikarya</taxon>
        <taxon>Basidiomycota</taxon>
        <taxon>Agaricomycotina</taxon>
        <taxon>Agaricomycetes</taxon>
        <taxon>Agaricomycetidae</taxon>
        <taxon>Agaricales</taxon>
        <taxon>Marasmiineae</taxon>
        <taxon>Marasmiaceae</taxon>
        <taxon>Tetrapyrgos</taxon>
    </lineage>
</organism>
<proteinExistence type="inferred from homology"/>
<dbReference type="OrthoDB" id="71227at2759"/>
<dbReference type="EMBL" id="JAACJM010000012">
    <property type="protein sequence ID" value="KAF5369788.1"/>
    <property type="molecule type" value="Genomic_DNA"/>
</dbReference>
<accession>A0A8H5LUB2</accession>
<dbReference type="InterPro" id="IPR001680">
    <property type="entry name" value="WD40_rpt"/>
</dbReference>
<keyword evidence="7" id="KW-0234">DNA repair</keyword>
<evidence type="ECO:0000256" key="7">
    <source>
        <dbReference type="ARBA" id="ARBA00023204"/>
    </source>
</evidence>
<feature type="compositionally biased region" description="Low complexity" evidence="10">
    <location>
        <begin position="875"/>
        <end position="891"/>
    </location>
</feature>
<evidence type="ECO:0000256" key="3">
    <source>
        <dbReference type="ARBA" id="ARBA00022574"/>
    </source>
</evidence>
<evidence type="ECO:0000313" key="12">
    <source>
        <dbReference type="EMBL" id="KAF5369788.1"/>
    </source>
</evidence>
<dbReference type="AlphaFoldDB" id="A0A8H5LUB2"/>
<evidence type="ECO:0000256" key="2">
    <source>
        <dbReference type="ARBA" id="ARBA00007306"/>
    </source>
</evidence>
<feature type="domain" description="CAF1B/HIR1 beta-propeller" evidence="11">
    <location>
        <begin position="733"/>
        <end position="805"/>
    </location>
</feature>
<feature type="compositionally biased region" description="Low complexity" evidence="10">
    <location>
        <begin position="281"/>
        <end position="295"/>
    </location>
</feature>
<feature type="compositionally biased region" description="Polar residues" evidence="10">
    <location>
        <begin position="900"/>
        <end position="909"/>
    </location>
</feature>
<keyword evidence="3 9" id="KW-0853">WD repeat</keyword>
<evidence type="ECO:0000256" key="9">
    <source>
        <dbReference type="PROSITE-ProRule" id="PRU00221"/>
    </source>
</evidence>
<feature type="repeat" description="WD" evidence="9">
    <location>
        <begin position="101"/>
        <end position="142"/>
    </location>
</feature>
<feature type="compositionally biased region" description="Low complexity" evidence="10">
    <location>
        <begin position="718"/>
        <end position="734"/>
    </location>
</feature>
<comment type="subcellular location">
    <subcellularLocation>
        <location evidence="1">Nucleus</location>
    </subcellularLocation>
</comment>
<dbReference type="GO" id="GO:0006334">
    <property type="term" value="P:nucleosome assembly"/>
    <property type="evidence" value="ECO:0007669"/>
    <property type="project" value="TreeGrafter"/>
</dbReference>
<dbReference type="SMART" id="SM00320">
    <property type="entry name" value="WD40"/>
    <property type="match status" value="5"/>
</dbReference>
<keyword evidence="8" id="KW-0539">Nucleus</keyword>